<accession>A0A1R0GN69</accession>
<sequence>MYNSLTPPIYTFSVAPCTYNTKCLYSTHGRNNRREPYRG</sequence>
<gene>
    <name evidence="1" type="ORF">AYI68_g7620</name>
</gene>
<feature type="non-terminal residue" evidence="1">
    <location>
        <position position="39"/>
    </location>
</feature>
<dbReference type="Proteomes" id="UP000187455">
    <property type="component" value="Unassembled WGS sequence"/>
</dbReference>
<comment type="caution">
    <text evidence="1">The sequence shown here is derived from an EMBL/GenBank/DDBJ whole genome shotgun (WGS) entry which is preliminary data.</text>
</comment>
<reference evidence="1 2" key="1">
    <citation type="journal article" date="2016" name="Mol. Biol. Evol.">
        <title>Genome-Wide Survey of Gut Fungi (Harpellales) Reveals the First Horizontally Transferred Ubiquitin Gene from a Mosquito Host.</title>
        <authorList>
            <person name="Wang Y."/>
            <person name="White M.M."/>
            <person name="Kvist S."/>
            <person name="Moncalvo J.M."/>
        </authorList>
    </citation>
    <scope>NUCLEOTIDE SEQUENCE [LARGE SCALE GENOMIC DNA]</scope>
    <source>
        <strain evidence="1 2">ALG-7-W6</strain>
    </source>
</reference>
<proteinExistence type="predicted"/>
<keyword evidence="2" id="KW-1185">Reference proteome</keyword>
<dbReference type="AlphaFoldDB" id="A0A1R0GN69"/>
<protein>
    <submittedName>
        <fullName evidence="1">Uncharacterized protein</fullName>
    </submittedName>
</protein>
<organism evidence="1 2">
    <name type="scientific">Smittium mucronatum</name>
    <dbReference type="NCBI Taxonomy" id="133383"/>
    <lineage>
        <taxon>Eukaryota</taxon>
        <taxon>Fungi</taxon>
        <taxon>Fungi incertae sedis</taxon>
        <taxon>Zoopagomycota</taxon>
        <taxon>Kickxellomycotina</taxon>
        <taxon>Harpellomycetes</taxon>
        <taxon>Harpellales</taxon>
        <taxon>Legeriomycetaceae</taxon>
        <taxon>Smittium</taxon>
    </lineage>
</organism>
<name>A0A1R0GN69_9FUNG</name>
<evidence type="ECO:0000313" key="2">
    <source>
        <dbReference type="Proteomes" id="UP000187455"/>
    </source>
</evidence>
<dbReference type="EMBL" id="LSSL01006694">
    <property type="protein sequence ID" value="OLY78332.1"/>
    <property type="molecule type" value="Genomic_DNA"/>
</dbReference>
<evidence type="ECO:0000313" key="1">
    <source>
        <dbReference type="EMBL" id="OLY78332.1"/>
    </source>
</evidence>